<feature type="compositionally biased region" description="Basic and acidic residues" evidence="1">
    <location>
        <begin position="1"/>
        <end position="32"/>
    </location>
</feature>
<feature type="region of interest" description="Disordered" evidence="1">
    <location>
        <begin position="1"/>
        <end position="110"/>
    </location>
</feature>
<feature type="compositionally biased region" description="Basic residues" evidence="1">
    <location>
        <begin position="92"/>
        <end position="103"/>
    </location>
</feature>
<reference evidence="3 4" key="1">
    <citation type="submission" date="2014-06" db="EMBL/GenBank/DDBJ databases">
        <title>Evolutionary Origins and Diversification of the Mycorrhizal Mutualists.</title>
        <authorList>
            <consortium name="DOE Joint Genome Institute"/>
            <consortium name="Mycorrhizal Genomics Consortium"/>
            <person name="Kohler A."/>
            <person name="Kuo A."/>
            <person name="Nagy L.G."/>
            <person name="Floudas D."/>
            <person name="Copeland A."/>
            <person name="Barry K.W."/>
            <person name="Cichocki N."/>
            <person name="Veneault-Fourrey C."/>
            <person name="LaButti K."/>
            <person name="Lindquist E.A."/>
            <person name="Lipzen A."/>
            <person name="Lundell T."/>
            <person name="Morin E."/>
            <person name="Murat C."/>
            <person name="Riley R."/>
            <person name="Ohm R."/>
            <person name="Sun H."/>
            <person name="Tunlid A."/>
            <person name="Henrissat B."/>
            <person name="Grigoriev I.V."/>
            <person name="Hibbett D.S."/>
            <person name="Martin F."/>
        </authorList>
    </citation>
    <scope>NUCLEOTIDE SEQUENCE [LARGE SCALE GENOMIC DNA]</scope>
    <source>
        <strain evidence="3 4">SS14</strain>
    </source>
</reference>
<evidence type="ECO:0000313" key="2">
    <source>
        <dbReference type="EMBL" id="KIJ22897.1"/>
    </source>
</evidence>
<feature type="compositionally biased region" description="Low complexity" evidence="1">
    <location>
        <begin position="54"/>
        <end position="69"/>
    </location>
</feature>
<protein>
    <submittedName>
        <fullName evidence="2">Unplaced genomic scaffold SPHSTscaffold_815, whole genome shotgun sequence</fullName>
    </submittedName>
</protein>
<keyword evidence="4" id="KW-1185">Reference proteome</keyword>
<organism evidence="3 4">
    <name type="scientific">Sphaerobolus stellatus (strain SS14)</name>
    <dbReference type="NCBI Taxonomy" id="990650"/>
    <lineage>
        <taxon>Eukaryota</taxon>
        <taxon>Fungi</taxon>
        <taxon>Dikarya</taxon>
        <taxon>Basidiomycota</taxon>
        <taxon>Agaricomycotina</taxon>
        <taxon>Agaricomycetes</taxon>
        <taxon>Phallomycetidae</taxon>
        <taxon>Geastrales</taxon>
        <taxon>Sphaerobolaceae</taxon>
        <taxon>Sphaerobolus</taxon>
    </lineage>
</organism>
<dbReference type="AlphaFoldDB" id="A0A0C9VTU4"/>
<evidence type="ECO:0000313" key="4">
    <source>
        <dbReference type="Proteomes" id="UP000054279"/>
    </source>
</evidence>
<dbReference type="Proteomes" id="UP000054279">
    <property type="component" value="Unassembled WGS sequence"/>
</dbReference>
<gene>
    <name evidence="3" type="ORF">M422DRAFT_48612</name>
    <name evidence="2" type="ORF">M422DRAFT_57028</name>
</gene>
<sequence length="138" mass="16062">MTEEQIREIRERQRERRLLQNEKEQQADELERFFSQPSHRSPSHLPLTSPAPITPLSHPTTPHTPSIQPYCTPRTVHFERNTARQTPLSITRRPHQGSMHRPRGPQLQLAHKPRSDVWAFFNVTKTATGKVFTCKLCP</sequence>
<dbReference type="EMBL" id="KN837136">
    <property type="protein sequence ID" value="KIJ41586.1"/>
    <property type="molecule type" value="Genomic_DNA"/>
</dbReference>
<evidence type="ECO:0000313" key="3">
    <source>
        <dbReference type="EMBL" id="KIJ41586.1"/>
    </source>
</evidence>
<evidence type="ECO:0000256" key="1">
    <source>
        <dbReference type="SAM" id="MobiDB-lite"/>
    </source>
</evidence>
<proteinExistence type="predicted"/>
<dbReference type="HOGENOM" id="CLU_1856582_0_0_1"/>
<dbReference type="EMBL" id="KN837890">
    <property type="protein sequence ID" value="KIJ22897.1"/>
    <property type="molecule type" value="Genomic_DNA"/>
</dbReference>
<accession>A0A0C9VTU4</accession>
<name>A0A0C9VTU4_SPHS4</name>